<dbReference type="OrthoDB" id="2692975at2759"/>
<dbReference type="EMBL" id="JABBWD010000007">
    <property type="protein sequence ID" value="KAG1780804.1"/>
    <property type="molecule type" value="Genomic_DNA"/>
</dbReference>
<comment type="caution">
    <text evidence="2">The sequence shown here is derived from an EMBL/GenBank/DDBJ whole genome shotgun (WGS) entry which is preliminary data.</text>
</comment>
<evidence type="ECO:0000256" key="1">
    <source>
        <dbReference type="SAM" id="MobiDB-lite"/>
    </source>
</evidence>
<proteinExistence type="predicted"/>
<protein>
    <submittedName>
        <fullName evidence="2">Uncharacterized protein</fullName>
    </submittedName>
</protein>
<organism evidence="2 3">
    <name type="scientific">Suillus placidus</name>
    <dbReference type="NCBI Taxonomy" id="48579"/>
    <lineage>
        <taxon>Eukaryota</taxon>
        <taxon>Fungi</taxon>
        <taxon>Dikarya</taxon>
        <taxon>Basidiomycota</taxon>
        <taxon>Agaricomycotina</taxon>
        <taxon>Agaricomycetes</taxon>
        <taxon>Agaricomycetidae</taxon>
        <taxon>Boletales</taxon>
        <taxon>Suillineae</taxon>
        <taxon>Suillaceae</taxon>
        <taxon>Suillus</taxon>
    </lineage>
</organism>
<keyword evidence="3" id="KW-1185">Reference proteome</keyword>
<gene>
    <name evidence="2" type="ORF">EV702DRAFT_1193628</name>
</gene>
<evidence type="ECO:0000313" key="2">
    <source>
        <dbReference type="EMBL" id="KAG1780804.1"/>
    </source>
</evidence>
<sequence>MRVDPEGQFSTASAETAATTVSLSTPALPTPKAKSKPKETEEPKTTTKPKPIPCNLMRNPSMFGPELLCPQATPSPLSRIPLSSPIGSPVAVSVVTVSPSTPSMSLSTPATPLLATQTRPHTLHRATRRIEFGSLRAASPVLSGESGTVALGSAFSLLDFTFDHLVTLQVLLSSWCYFSLPISGLHLLPSSHEGFQMRPHRDSAPMVVLSCSLDRADSGTSSWPATGTSSALTLRVRWNTALEMSNWMLAHAVKTASSLKNTTDIIQQGHKLLREPLKKFHCPVLIRTIRALVSDKLKGLPCFGRQEFANLAAKANGLFEWDILHANTLGNAIVGT</sequence>
<dbReference type="AlphaFoldDB" id="A0A9P7A1P8"/>
<dbReference type="Proteomes" id="UP000714275">
    <property type="component" value="Unassembled WGS sequence"/>
</dbReference>
<evidence type="ECO:0000313" key="3">
    <source>
        <dbReference type="Proteomes" id="UP000714275"/>
    </source>
</evidence>
<reference evidence="2" key="1">
    <citation type="journal article" date="2020" name="New Phytol.">
        <title>Comparative genomics reveals dynamic genome evolution in host specialist ectomycorrhizal fungi.</title>
        <authorList>
            <person name="Lofgren L.A."/>
            <person name="Nguyen N.H."/>
            <person name="Vilgalys R."/>
            <person name="Ruytinx J."/>
            <person name="Liao H.L."/>
            <person name="Branco S."/>
            <person name="Kuo A."/>
            <person name="LaButti K."/>
            <person name="Lipzen A."/>
            <person name="Andreopoulos W."/>
            <person name="Pangilinan J."/>
            <person name="Riley R."/>
            <person name="Hundley H."/>
            <person name="Na H."/>
            <person name="Barry K."/>
            <person name="Grigoriev I.V."/>
            <person name="Stajich J.E."/>
            <person name="Kennedy P.G."/>
        </authorList>
    </citation>
    <scope>NUCLEOTIDE SEQUENCE</scope>
    <source>
        <strain evidence="2">DOB743</strain>
    </source>
</reference>
<feature type="compositionally biased region" description="Low complexity" evidence="1">
    <location>
        <begin position="10"/>
        <end position="25"/>
    </location>
</feature>
<accession>A0A9P7A1P8</accession>
<feature type="region of interest" description="Disordered" evidence="1">
    <location>
        <begin position="1"/>
        <end position="55"/>
    </location>
</feature>
<name>A0A9P7A1P8_9AGAM</name>
<feature type="compositionally biased region" description="Basic and acidic residues" evidence="1">
    <location>
        <begin position="36"/>
        <end position="45"/>
    </location>
</feature>